<dbReference type="InterPro" id="IPR036420">
    <property type="entry name" value="BRCT_dom_sf"/>
</dbReference>
<evidence type="ECO:0000313" key="4">
    <source>
        <dbReference type="EMBL" id="KAE9394238.1"/>
    </source>
</evidence>
<dbReference type="OrthoDB" id="3058582at2759"/>
<dbReference type="GO" id="GO:0005524">
    <property type="term" value="F:ATP binding"/>
    <property type="evidence" value="ECO:0007669"/>
    <property type="project" value="InterPro"/>
</dbReference>
<sequence length="291" mass="33483">MFHAKLILFYSIIANGGKQAVIVVPKHEDEPEALVVVYDGFTTPSDVQAVINKEVFDIFKPSWVKDSVALRRKAPFKKKHFFYVSSSRSRKLEDDQDEDMDMDNDESRSQTEDVEVKEEQKQELHADWFKAEETEPVLLDGNKSDSETEDDDSENEDVVGEAEADVEDDSDKAVKMGESEGAMEYDQDHIFKHLFFYLDSPENAVRHEMASKKKQEQQQEINQSFSELKSLIVEHGGRVVNLNDPTLTHIVFDKRDTTRRLELIKRERSRPSSDASLFLIFSKLASMRQPC</sequence>
<evidence type="ECO:0000256" key="1">
    <source>
        <dbReference type="ARBA" id="ARBA00023172"/>
    </source>
</evidence>
<name>A0A6A4H998_9AGAR</name>
<keyword evidence="5" id="KW-1185">Reference proteome</keyword>
<proteinExistence type="predicted"/>
<protein>
    <recommendedName>
        <fullName evidence="3">BRCT domain-containing protein</fullName>
    </recommendedName>
</protein>
<feature type="compositionally biased region" description="Basic and acidic residues" evidence="2">
    <location>
        <begin position="117"/>
        <end position="133"/>
    </location>
</feature>
<reference evidence="4" key="1">
    <citation type="journal article" date="2019" name="Environ. Microbiol.">
        <title>Fungal ecological strategies reflected in gene transcription - a case study of two litter decomposers.</title>
        <authorList>
            <person name="Barbi F."/>
            <person name="Kohler A."/>
            <person name="Barry K."/>
            <person name="Baskaran P."/>
            <person name="Daum C."/>
            <person name="Fauchery L."/>
            <person name="Ihrmark K."/>
            <person name="Kuo A."/>
            <person name="LaButti K."/>
            <person name="Lipzen A."/>
            <person name="Morin E."/>
            <person name="Grigoriev I.V."/>
            <person name="Henrissat B."/>
            <person name="Lindahl B."/>
            <person name="Martin F."/>
        </authorList>
    </citation>
    <scope>NUCLEOTIDE SEQUENCE</scope>
    <source>
        <strain evidence="4">JB14</strain>
    </source>
</reference>
<gene>
    <name evidence="4" type="ORF">BT96DRAFT_196701</name>
</gene>
<dbReference type="GO" id="GO:0003910">
    <property type="term" value="F:DNA ligase (ATP) activity"/>
    <property type="evidence" value="ECO:0007669"/>
    <property type="project" value="InterPro"/>
</dbReference>
<feature type="compositionally biased region" description="Acidic residues" evidence="2">
    <location>
        <begin position="147"/>
        <end position="170"/>
    </location>
</feature>
<evidence type="ECO:0000259" key="3">
    <source>
        <dbReference type="PROSITE" id="PS50172"/>
    </source>
</evidence>
<organism evidence="4 5">
    <name type="scientific">Gymnopus androsaceus JB14</name>
    <dbReference type="NCBI Taxonomy" id="1447944"/>
    <lineage>
        <taxon>Eukaryota</taxon>
        <taxon>Fungi</taxon>
        <taxon>Dikarya</taxon>
        <taxon>Basidiomycota</taxon>
        <taxon>Agaricomycotina</taxon>
        <taxon>Agaricomycetes</taxon>
        <taxon>Agaricomycetidae</taxon>
        <taxon>Agaricales</taxon>
        <taxon>Marasmiineae</taxon>
        <taxon>Omphalotaceae</taxon>
        <taxon>Gymnopus</taxon>
    </lineage>
</organism>
<dbReference type="InterPro" id="IPR029710">
    <property type="entry name" value="LIG4"/>
</dbReference>
<dbReference type="EMBL" id="ML769554">
    <property type="protein sequence ID" value="KAE9394238.1"/>
    <property type="molecule type" value="Genomic_DNA"/>
</dbReference>
<keyword evidence="1" id="KW-0233">DNA recombination</keyword>
<feature type="region of interest" description="Disordered" evidence="2">
    <location>
        <begin position="92"/>
        <end position="171"/>
    </location>
</feature>
<dbReference type="PANTHER" id="PTHR45997:SF1">
    <property type="entry name" value="DNA LIGASE 4"/>
    <property type="match status" value="1"/>
</dbReference>
<evidence type="ECO:0000313" key="5">
    <source>
        <dbReference type="Proteomes" id="UP000799118"/>
    </source>
</evidence>
<accession>A0A6A4H998</accession>
<evidence type="ECO:0000256" key="2">
    <source>
        <dbReference type="SAM" id="MobiDB-lite"/>
    </source>
</evidence>
<feature type="compositionally biased region" description="Acidic residues" evidence="2">
    <location>
        <begin position="94"/>
        <end position="104"/>
    </location>
</feature>
<dbReference type="GO" id="GO:0006310">
    <property type="term" value="P:DNA recombination"/>
    <property type="evidence" value="ECO:0007669"/>
    <property type="project" value="UniProtKB-KW"/>
</dbReference>
<dbReference type="GO" id="GO:0006303">
    <property type="term" value="P:double-strand break repair via nonhomologous end joining"/>
    <property type="evidence" value="ECO:0007669"/>
    <property type="project" value="TreeGrafter"/>
</dbReference>
<dbReference type="GO" id="GO:0032807">
    <property type="term" value="C:DNA ligase IV complex"/>
    <property type="evidence" value="ECO:0007669"/>
    <property type="project" value="TreeGrafter"/>
</dbReference>
<dbReference type="PANTHER" id="PTHR45997">
    <property type="entry name" value="DNA LIGASE 4"/>
    <property type="match status" value="1"/>
</dbReference>
<dbReference type="SUPFAM" id="SSF52113">
    <property type="entry name" value="BRCT domain"/>
    <property type="match status" value="1"/>
</dbReference>
<dbReference type="GO" id="GO:0003677">
    <property type="term" value="F:DNA binding"/>
    <property type="evidence" value="ECO:0007669"/>
    <property type="project" value="InterPro"/>
</dbReference>
<dbReference type="Proteomes" id="UP000799118">
    <property type="component" value="Unassembled WGS sequence"/>
</dbReference>
<dbReference type="Gene3D" id="3.40.50.10190">
    <property type="entry name" value="BRCT domain"/>
    <property type="match status" value="2"/>
</dbReference>
<dbReference type="AlphaFoldDB" id="A0A6A4H998"/>
<dbReference type="GO" id="GO:0006297">
    <property type="term" value="P:nucleotide-excision repair, DNA gap filling"/>
    <property type="evidence" value="ECO:0007669"/>
    <property type="project" value="TreeGrafter"/>
</dbReference>
<dbReference type="PROSITE" id="PS50172">
    <property type="entry name" value="BRCT"/>
    <property type="match status" value="1"/>
</dbReference>
<dbReference type="InterPro" id="IPR001357">
    <property type="entry name" value="BRCT_dom"/>
</dbReference>
<feature type="domain" description="BRCT" evidence="3">
    <location>
        <begin position="186"/>
        <end position="266"/>
    </location>
</feature>